<evidence type="ECO:0000313" key="1">
    <source>
        <dbReference type="EMBL" id="TXL68297.1"/>
    </source>
</evidence>
<dbReference type="Proteomes" id="UP000321548">
    <property type="component" value="Unassembled WGS sequence"/>
</dbReference>
<keyword evidence="1" id="KW-0808">Transferase</keyword>
<gene>
    <name evidence="1" type="ORF">FHP08_00995</name>
</gene>
<dbReference type="RefSeq" id="WP_147702438.1">
    <property type="nucleotide sequence ID" value="NZ_VDUY01000001.1"/>
</dbReference>
<dbReference type="InterPro" id="IPR018641">
    <property type="entry name" value="Trfase_1_rSAM/seldom-assoc"/>
</dbReference>
<protein>
    <submittedName>
        <fullName evidence="1">Glycosyltransferase</fullName>
    </submittedName>
</protein>
<accession>A0A5C8P544</accession>
<keyword evidence="2" id="KW-1185">Reference proteome</keyword>
<dbReference type="SUPFAM" id="SSF53448">
    <property type="entry name" value="Nucleotide-diphospho-sugar transferases"/>
    <property type="match status" value="1"/>
</dbReference>
<reference evidence="1 2" key="1">
    <citation type="submission" date="2019-06" db="EMBL/GenBank/DDBJ databases">
        <title>Quisquiliibacterium sp. nov., isolated from a maize field.</title>
        <authorList>
            <person name="Lin S.-Y."/>
            <person name="Tsai C.-F."/>
            <person name="Young C.-C."/>
        </authorList>
    </citation>
    <scope>NUCLEOTIDE SEQUENCE [LARGE SCALE GENOMIC DNA]</scope>
    <source>
        <strain evidence="1 2">CC-CFT501</strain>
    </source>
</reference>
<sequence>MSTALIVFAKAPVAGQAKTRLIPALGAEGAAWLARRLLDHALREAGGLSADHWELCVSPDTRHPAFAQAVSDTGGRLRLTLQGDGDLGERMHRALTRALATHRKALLIGTDAPAITSATLQDAEQALARHEAVFVPALDGGYALVGLTRPLPALFHGMPWSTPRVMAETRARARQAGVEWVELEPVADIDEPPDLVHLPAAWR</sequence>
<dbReference type="NCBIfam" id="TIGR04282">
    <property type="entry name" value="glyco_like_cofC"/>
    <property type="match status" value="1"/>
</dbReference>
<dbReference type="Pfam" id="PF09837">
    <property type="entry name" value="DUF2064"/>
    <property type="match status" value="1"/>
</dbReference>
<organism evidence="1 2">
    <name type="scientific">Zeimonas arvi</name>
    <dbReference type="NCBI Taxonomy" id="2498847"/>
    <lineage>
        <taxon>Bacteria</taxon>
        <taxon>Pseudomonadati</taxon>
        <taxon>Pseudomonadota</taxon>
        <taxon>Betaproteobacteria</taxon>
        <taxon>Burkholderiales</taxon>
        <taxon>Burkholderiaceae</taxon>
        <taxon>Zeimonas</taxon>
    </lineage>
</organism>
<dbReference type="PANTHER" id="PTHR36529">
    <property type="entry name" value="SLL1095 PROTEIN"/>
    <property type="match status" value="1"/>
</dbReference>
<dbReference type="EMBL" id="VDUY01000001">
    <property type="protein sequence ID" value="TXL68297.1"/>
    <property type="molecule type" value="Genomic_DNA"/>
</dbReference>
<dbReference type="PANTHER" id="PTHR36529:SF1">
    <property type="entry name" value="GLYCOSYLTRANSFERASE"/>
    <property type="match status" value="1"/>
</dbReference>
<evidence type="ECO:0000313" key="2">
    <source>
        <dbReference type="Proteomes" id="UP000321548"/>
    </source>
</evidence>
<name>A0A5C8P544_9BURK</name>
<dbReference type="GO" id="GO:0016740">
    <property type="term" value="F:transferase activity"/>
    <property type="evidence" value="ECO:0007669"/>
    <property type="project" value="UniProtKB-KW"/>
</dbReference>
<dbReference type="InterPro" id="IPR029044">
    <property type="entry name" value="Nucleotide-diphossugar_trans"/>
</dbReference>
<proteinExistence type="predicted"/>
<dbReference type="OrthoDB" id="9798250at2"/>
<comment type="caution">
    <text evidence="1">The sequence shown here is derived from an EMBL/GenBank/DDBJ whole genome shotgun (WGS) entry which is preliminary data.</text>
</comment>
<dbReference type="AlphaFoldDB" id="A0A5C8P544"/>
<dbReference type="Gene3D" id="3.90.550.10">
    <property type="entry name" value="Spore Coat Polysaccharide Biosynthesis Protein SpsA, Chain A"/>
    <property type="match status" value="1"/>
</dbReference>